<evidence type="ECO:0000256" key="14">
    <source>
        <dbReference type="ARBA" id="ARBA00022970"/>
    </source>
</evidence>
<evidence type="ECO:0000256" key="26">
    <source>
        <dbReference type="ARBA" id="ARBA00049118"/>
    </source>
</evidence>
<evidence type="ECO:0000256" key="16">
    <source>
        <dbReference type="ARBA" id="ARBA00023018"/>
    </source>
</evidence>
<evidence type="ECO:0000256" key="18">
    <source>
        <dbReference type="ARBA" id="ARBA00023136"/>
    </source>
</evidence>
<dbReference type="InterPro" id="IPR001991">
    <property type="entry name" value="Na-dicarboxylate_symporter"/>
</dbReference>
<feature type="transmembrane region" description="Helical" evidence="28">
    <location>
        <begin position="282"/>
        <end position="307"/>
    </location>
</feature>
<comment type="catalytic activity">
    <reaction evidence="24">
        <text>K(+)(in) + L-glutamate(out) + 3 Na(+)(out) + H(+)(out) = K(+)(out) + L-glutamate(in) + 3 Na(+)(in) + H(+)(in)</text>
        <dbReference type="Rhea" id="RHEA:70699"/>
        <dbReference type="ChEBI" id="CHEBI:15378"/>
        <dbReference type="ChEBI" id="CHEBI:29101"/>
        <dbReference type="ChEBI" id="CHEBI:29103"/>
        <dbReference type="ChEBI" id="CHEBI:29985"/>
    </reaction>
</comment>
<evidence type="ECO:0000313" key="30">
    <source>
        <dbReference type="Proteomes" id="UP000265100"/>
    </source>
</evidence>
<evidence type="ECO:0000256" key="9">
    <source>
        <dbReference type="ARBA" id="ARBA00022692"/>
    </source>
</evidence>
<feature type="transmembrane region" description="Helical" evidence="28">
    <location>
        <begin position="209"/>
        <end position="229"/>
    </location>
</feature>
<comment type="catalytic activity">
    <reaction evidence="27">
        <text>K(+)(in) + L-cysteine(out) + 3 Na(+)(out) + H(+)(out) = K(+)(out) + L-cysteine(in) + 3 Na(+)(in) + H(+)(in)</text>
        <dbReference type="Rhea" id="RHEA:82559"/>
        <dbReference type="ChEBI" id="CHEBI:15378"/>
        <dbReference type="ChEBI" id="CHEBI:29101"/>
        <dbReference type="ChEBI" id="CHEBI:29103"/>
        <dbReference type="ChEBI" id="CHEBI:35235"/>
    </reaction>
</comment>
<keyword evidence="9 28" id="KW-0812">Transmembrane</keyword>
<reference evidence="29" key="2">
    <citation type="submission" date="2025-08" db="UniProtKB">
        <authorList>
            <consortium name="Ensembl"/>
        </authorList>
    </citation>
    <scope>IDENTIFICATION</scope>
</reference>
<dbReference type="GO" id="GO:0005313">
    <property type="term" value="F:L-glutamate transmembrane transporter activity"/>
    <property type="evidence" value="ECO:0007669"/>
    <property type="project" value="TreeGrafter"/>
</dbReference>
<keyword evidence="5 28" id="KW-0813">Transport</keyword>
<dbReference type="PANTHER" id="PTHR11958:SF109">
    <property type="entry name" value="EXCITATORY AMINO ACID TRANSPORTER 3"/>
    <property type="match status" value="1"/>
</dbReference>
<dbReference type="GO" id="GO:0031901">
    <property type="term" value="C:early endosome membrane"/>
    <property type="evidence" value="ECO:0007669"/>
    <property type="project" value="UniProtKB-SubCell"/>
</dbReference>
<evidence type="ECO:0000256" key="5">
    <source>
        <dbReference type="ARBA" id="ARBA00022448"/>
    </source>
</evidence>
<evidence type="ECO:0000256" key="8">
    <source>
        <dbReference type="ARBA" id="ARBA00022599"/>
    </source>
</evidence>
<evidence type="ECO:0000256" key="13">
    <source>
        <dbReference type="ARBA" id="ARBA00022958"/>
    </source>
</evidence>
<dbReference type="GO" id="GO:0031902">
    <property type="term" value="C:late endosome membrane"/>
    <property type="evidence" value="ECO:0007669"/>
    <property type="project" value="UniProtKB-SubCell"/>
</dbReference>
<sequence length="521" mass="56816">MCLSGLFHVTHVNQHECLFSAWCSLESFLSGEVEFTVSLALAGISLGVVVREYASLSHLYKQYFGFPGEILMRMLKLVILPLIISSMITGVAALDSEVSGKIGLRAVVYYFSTTIIAVVLGIILVMTIKPGVSQTAEHIDRAGTPPNVTTVDTLLDLLRNMFPENLVQACFQQVRRPHILLFWPTFDSGACHRNITKDYKIVGTYSDGINVLGLIVFCVAFGLVIGKMGEKGRILLDFFDALNEATMKLVQIIMCYMPVGILFLIAAKIIEVEDWEIFRKMGLYMVTVLSGLAIHATVCLPLIFFVIVRKNPYTFTLGMAQALVTALMISSSSATLPVTFRCAEENNCIDKRITRFVLPVGATINMDGTALYEAVAAIFIAQLNDYALDVGQIVTISITATVASIGAAGVPNAGLVTMVIVLTAVGLPASDVTLIVAVDWLLDRFRTMINVLGDAYGAGIVQKLSKRELERMDLTSDMDVANPFALEAALDDEECEKKSYVNGGFTVDKTDAISFTETSQF</sequence>
<protein>
    <recommendedName>
        <fullName evidence="28">Amino acid transporter</fullName>
    </recommendedName>
</protein>
<keyword evidence="6" id="KW-1003">Cell membrane</keyword>
<comment type="function">
    <text evidence="23">Sodium-dependent, high-affinity amino acid transporter that mediates the uptake of L-glutamate and also L-aspartate and D-aspartate. Can also transport L-cysteine. Functions as a symporter that transports one amino acid molecule together with two or three Na(+) ions and one proton, in parallel with the counter-transport of one K(+) ion. Mediates Cl(-) flux that is not coupled to amino acid transport; this avoids the accumulation of negative charges due to aspartate and Na(+) symport. Plays an important role in L-glutamate and L-aspartate reabsorption in renal tubuli. Plays a redundant role in the rapid removal of released glutamate from the synaptic cleft, which is essential for terminating the postsynaptic action of glutamate. Contributes to glutathione biosynthesis and protection against oxidative stress via its role in L-glutamate and L-cysteine transport. Negatively regulated by ARL6IP5.</text>
</comment>
<gene>
    <name evidence="29" type="primary">SLC1A1</name>
</gene>
<feature type="transmembrane region" description="Helical" evidence="28">
    <location>
        <begin position="35"/>
        <end position="54"/>
    </location>
</feature>
<dbReference type="InterPro" id="IPR036458">
    <property type="entry name" value="Na:dicarbo_symporter_sf"/>
</dbReference>
<keyword evidence="17" id="KW-0915">Sodium</keyword>
<keyword evidence="14" id="KW-0029">Amino-acid transport</keyword>
<dbReference type="GeneTree" id="ENSGT00940000155397"/>
<keyword evidence="7" id="KW-0597">Phosphoprotein</keyword>
<evidence type="ECO:0000256" key="19">
    <source>
        <dbReference type="ARBA" id="ARBA00023180"/>
    </source>
</evidence>
<keyword evidence="19" id="KW-0325">Glycoprotein</keyword>
<proteinExistence type="inferred from homology"/>
<keyword evidence="10" id="KW-0479">Metal-binding</keyword>
<keyword evidence="12 28" id="KW-0769">Symport</keyword>
<evidence type="ECO:0000256" key="10">
    <source>
        <dbReference type="ARBA" id="ARBA00022723"/>
    </source>
</evidence>
<keyword evidence="16" id="KW-0770">Synapse</keyword>
<feature type="transmembrane region" description="Helical" evidence="28">
    <location>
        <begin position="249"/>
        <end position="270"/>
    </location>
</feature>
<dbReference type="PRINTS" id="PR00173">
    <property type="entry name" value="EDTRNSPORT"/>
</dbReference>
<dbReference type="PROSITE" id="PS00713">
    <property type="entry name" value="NA_DICARBOXYL_SYMP_1"/>
    <property type="match status" value="1"/>
</dbReference>
<keyword evidence="11" id="KW-0967">Endosome</keyword>
<name>A0AAX7SRN6_ASTCA</name>
<evidence type="ECO:0000256" key="15">
    <source>
        <dbReference type="ARBA" id="ARBA00022989"/>
    </source>
</evidence>
<dbReference type="GO" id="GO:0033229">
    <property type="term" value="F:cysteine transmembrane transporter activity"/>
    <property type="evidence" value="ECO:0007669"/>
    <property type="project" value="TreeGrafter"/>
</dbReference>
<dbReference type="GO" id="GO:0016324">
    <property type="term" value="C:apical plasma membrane"/>
    <property type="evidence" value="ECO:0007669"/>
    <property type="project" value="UniProtKB-SubCell"/>
</dbReference>
<dbReference type="PANTHER" id="PTHR11958">
    <property type="entry name" value="SODIUM/DICARBOXYLATE SYMPORTER-RELATED"/>
    <property type="match status" value="1"/>
</dbReference>
<feature type="transmembrane region" description="Helical" evidence="28">
    <location>
        <begin position="106"/>
        <end position="128"/>
    </location>
</feature>
<reference evidence="29" key="3">
    <citation type="submission" date="2025-09" db="UniProtKB">
        <authorList>
            <consortium name="Ensembl"/>
        </authorList>
    </citation>
    <scope>IDENTIFICATION</scope>
</reference>
<dbReference type="InterPro" id="IPR018107">
    <property type="entry name" value="Na-dicarboxylate_symporter_CS"/>
</dbReference>
<dbReference type="GO" id="GO:0015501">
    <property type="term" value="F:glutamate:sodium symporter activity"/>
    <property type="evidence" value="ECO:0007669"/>
    <property type="project" value="TreeGrafter"/>
</dbReference>
<keyword evidence="13" id="KW-0630">Potassium</keyword>
<evidence type="ECO:0000256" key="2">
    <source>
        <dbReference type="ARBA" id="ARBA00004414"/>
    </source>
</evidence>
<evidence type="ECO:0000256" key="17">
    <source>
        <dbReference type="ARBA" id="ARBA00023053"/>
    </source>
</evidence>
<evidence type="ECO:0000256" key="22">
    <source>
        <dbReference type="ARBA" id="ARBA00037996"/>
    </source>
</evidence>
<reference evidence="29" key="1">
    <citation type="submission" date="2018-05" db="EMBL/GenBank/DDBJ databases">
        <authorList>
            <person name="Datahose"/>
        </authorList>
    </citation>
    <scope>NUCLEOTIDE SEQUENCE</scope>
</reference>
<evidence type="ECO:0000256" key="12">
    <source>
        <dbReference type="ARBA" id="ARBA00022847"/>
    </source>
</evidence>
<feature type="transmembrane region" description="Helical" evidence="28">
    <location>
        <begin position="386"/>
        <end position="409"/>
    </location>
</feature>
<keyword evidence="18 28" id="KW-0472">Membrane</keyword>
<evidence type="ECO:0000256" key="3">
    <source>
        <dbReference type="ARBA" id="ARBA00004424"/>
    </source>
</evidence>
<evidence type="ECO:0000256" key="28">
    <source>
        <dbReference type="RuleBase" id="RU361216"/>
    </source>
</evidence>
<evidence type="ECO:0000256" key="11">
    <source>
        <dbReference type="ARBA" id="ARBA00022753"/>
    </source>
</evidence>
<keyword evidence="20" id="KW-0868">Chloride</keyword>
<feature type="transmembrane region" description="Helical" evidence="28">
    <location>
        <begin position="415"/>
        <end position="442"/>
    </location>
</feature>
<comment type="catalytic activity">
    <reaction evidence="25">
        <text>K(+)(in) + L-aspartate(out) + 3 Na(+)(out) + H(+)(out) = K(+)(out) + L-aspartate(in) + 3 Na(+)(in) + H(+)(in)</text>
        <dbReference type="Rhea" id="RHEA:70851"/>
        <dbReference type="ChEBI" id="CHEBI:15378"/>
        <dbReference type="ChEBI" id="CHEBI:29101"/>
        <dbReference type="ChEBI" id="CHEBI:29103"/>
        <dbReference type="ChEBI" id="CHEBI:29991"/>
    </reaction>
</comment>
<dbReference type="Pfam" id="PF00375">
    <property type="entry name" value="SDF"/>
    <property type="match status" value="1"/>
</dbReference>
<comment type="similarity">
    <text evidence="22">Belongs to the dicarboxylate/amino acid:cation symporter (DAACS) (TC 2.A.23) family. SLC1A1 subfamily.</text>
</comment>
<evidence type="ECO:0000256" key="4">
    <source>
        <dbReference type="ARBA" id="ARBA00004565"/>
    </source>
</evidence>
<comment type="subcellular location">
    <subcellularLocation>
        <location evidence="3">Apical cell membrane</location>
        <topology evidence="3">Multi-pass membrane protein</topology>
    </subcellularLocation>
    <subcellularLocation>
        <location evidence="1">Early endosome membrane</location>
    </subcellularLocation>
    <subcellularLocation>
        <location evidence="2">Late endosome membrane</location>
    </subcellularLocation>
    <subcellularLocation>
        <location evidence="28">Membrane</location>
        <topology evidence="28">Multi-pass membrane protein</topology>
    </subcellularLocation>
    <subcellularLocation>
        <location evidence="4">Recycling endosome membrane</location>
    </subcellularLocation>
    <subcellularLocation>
        <location evidence="21">Synapse</location>
        <location evidence="21">Synaptosome</location>
    </subcellularLocation>
</comment>
<dbReference type="SUPFAM" id="SSF118215">
    <property type="entry name" value="Proton glutamate symport protein"/>
    <property type="match status" value="1"/>
</dbReference>
<dbReference type="AlphaFoldDB" id="A0AAX7SRN6"/>
<evidence type="ECO:0000256" key="6">
    <source>
        <dbReference type="ARBA" id="ARBA00022475"/>
    </source>
</evidence>
<evidence type="ECO:0000256" key="27">
    <source>
        <dbReference type="ARBA" id="ARBA00049885"/>
    </source>
</evidence>
<organism evidence="29 30">
    <name type="scientific">Astatotilapia calliptera</name>
    <name type="common">Eastern happy</name>
    <name type="synonym">Chromis callipterus</name>
    <dbReference type="NCBI Taxonomy" id="8154"/>
    <lineage>
        <taxon>Eukaryota</taxon>
        <taxon>Metazoa</taxon>
        <taxon>Chordata</taxon>
        <taxon>Craniata</taxon>
        <taxon>Vertebrata</taxon>
        <taxon>Euteleostomi</taxon>
        <taxon>Actinopterygii</taxon>
        <taxon>Neopterygii</taxon>
        <taxon>Teleostei</taxon>
        <taxon>Neoteleostei</taxon>
        <taxon>Acanthomorphata</taxon>
        <taxon>Ovalentaria</taxon>
        <taxon>Cichlomorphae</taxon>
        <taxon>Cichliformes</taxon>
        <taxon>Cichlidae</taxon>
        <taxon>African cichlids</taxon>
        <taxon>Pseudocrenilabrinae</taxon>
        <taxon>Haplochromini</taxon>
        <taxon>Astatotilapia</taxon>
    </lineage>
</organism>
<comment type="catalytic activity">
    <reaction evidence="26">
        <text>D-aspartate(out) + K(+)(in) + 3 Na(+)(out) + H(+)(out) = D-aspartate(in) + K(+)(out) + 3 Na(+)(in) + H(+)(in)</text>
        <dbReference type="Rhea" id="RHEA:71379"/>
        <dbReference type="ChEBI" id="CHEBI:15378"/>
        <dbReference type="ChEBI" id="CHEBI:29101"/>
        <dbReference type="ChEBI" id="CHEBI:29103"/>
        <dbReference type="ChEBI" id="CHEBI:29990"/>
    </reaction>
</comment>
<dbReference type="Ensembl" id="ENSACLT00000079532.1">
    <property type="protein sequence ID" value="ENSACLP00000047224.1"/>
    <property type="gene ID" value="ENSACLG00000007903.2"/>
</dbReference>
<dbReference type="InterPro" id="IPR050746">
    <property type="entry name" value="DAACS"/>
</dbReference>
<evidence type="ECO:0000256" key="1">
    <source>
        <dbReference type="ARBA" id="ARBA00004146"/>
    </source>
</evidence>
<evidence type="ECO:0000256" key="20">
    <source>
        <dbReference type="ARBA" id="ARBA00023214"/>
    </source>
</evidence>
<dbReference type="GO" id="GO:0055038">
    <property type="term" value="C:recycling endosome membrane"/>
    <property type="evidence" value="ECO:0007669"/>
    <property type="project" value="UniProtKB-SubCell"/>
</dbReference>
<feature type="transmembrane region" description="Helical" evidence="28">
    <location>
        <begin position="313"/>
        <end position="331"/>
    </location>
</feature>
<keyword evidence="30" id="KW-1185">Reference proteome</keyword>
<keyword evidence="8" id="KW-0771">Synaptosome</keyword>
<keyword evidence="15 28" id="KW-1133">Transmembrane helix</keyword>
<dbReference type="PROSITE" id="PS00714">
    <property type="entry name" value="NA_DICARBOXYL_SYMP_2"/>
    <property type="match status" value="1"/>
</dbReference>
<evidence type="ECO:0000256" key="24">
    <source>
        <dbReference type="ARBA" id="ARBA00047601"/>
    </source>
</evidence>
<evidence type="ECO:0000256" key="25">
    <source>
        <dbReference type="ARBA" id="ARBA00048715"/>
    </source>
</evidence>
<feature type="transmembrane region" description="Helical" evidence="28">
    <location>
        <begin position="75"/>
        <end position="94"/>
    </location>
</feature>
<evidence type="ECO:0000256" key="21">
    <source>
        <dbReference type="ARBA" id="ARBA00034102"/>
    </source>
</evidence>
<dbReference type="GO" id="GO:0043005">
    <property type="term" value="C:neuron projection"/>
    <property type="evidence" value="ECO:0007669"/>
    <property type="project" value="UniProtKB-KW"/>
</dbReference>
<evidence type="ECO:0000256" key="7">
    <source>
        <dbReference type="ARBA" id="ARBA00022553"/>
    </source>
</evidence>
<dbReference type="Proteomes" id="UP000265100">
    <property type="component" value="Chromosome 3"/>
</dbReference>
<evidence type="ECO:0000256" key="23">
    <source>
        <dbReference type="ARBA" id="ARBA00045494"/>
    </source>
</evidence>
<dbReference type="GO" id="GO:0046872">
    <property type="term" value="F:metal ion binding"/>
    <property type="evidence" value="ECO:0007669"/>
    <property type="project" value="UniProtKB-KW"/>
</dbReference>
<dbReference type="Gene3D" id="1.10.3860.10">
    <property type="entry name" value="Sodium:dicarboxylate symporter"/>
    <property type="match status" value="1"/>
</dbReference>
<dbReference type="GO" id="GO:0045202">
    <property type="term" value="C:synapse"/>
    <property type="evidence" value="ECO:0007669"/>
    <property type="project" value="UniProtKB-SubCell"/>
</dbReference>
<evidence type="ECO:0000313" key="29">
    <source>
        <dbReference type="Ensembl" id="ENSACLP00000047224.1"/>
    </source>
</evidence>
<accession>A0AAX7SRN6</accession>